<name>A0A7D5GGY5_9EURY</name>
<feature type="transmembrane region" description="Helical" evidence="1">
    <location>
        <begin position="213"/>
        <end position="238"/>
    </location>
</feature>
<reference evidence="2 3" key="1">
    <citation type="submission" date="2020-07" db="EMBL/GenBank/DDBJ databases">
        <authorList>
            <person name="Cui H."/>
        </authorList>
    </citation>
    <scope>NUCLEOTIDE SEQUENCE [LARGE SCALE GENOMIC DNA]</scope>
    <source>
        <strain evidence="2 3">YPL8</strain>
    </source>
</reference>
<gene>
    <name evidence="2" type="ORF">HYG82_07230</name>
</gene>
<feature type="transmembrane region" description="Helical" evidence="1">
    <location>
        <begin position="15"/>
        <end position="39"/>
    </location>
</feature>
<feature type="transmembrane region" description="Helical" evidence="1">
    <location>
        <begin position="145"/>
        <end position="164"/>
    </location>
</feature>
<dbReference type="OrthoDB" id="270404at2157"/>
<dbReference type="AlphaFoldDB" id="A0A7D5GGY5"/>
<evidence type="ECO:0000313" key="3">
    <source>
        <dbReference type="Proteomes" id="UP000509241"/>
    </source>
</evidence>
<keyword evidence="1" id="KW-1133">Transmembrane helix</keyword>
<keyword evidence="1" id="KW-0812">Transmembrane</keyword>
<protein>
    <submittedName>
        <fullName evidence="2">Uncharacterized protein</fullName>
    </submittedName>
</protein>
<feature type="transmembrane region" description="Helical" evidence="1">
    <location>
        <begin position="184"/>
        <end position="206"/>
    </location>
</feature>
<dbReference type="Proteomes" id="UP000509241">
    <property type="component" value="Chromosome"/>
</dbReference>
<accession>A0A7D5GGY5</accession>
<evidence type="ECO:0000313" key="2">
    <source>
        <dbReference type="EMBL" id="QLG48654.1"/>
    </source>
</evidence>
<dbReference type="GeneID" id="56033071"/>
<feature type="transmembrane region" description="Helical" evidence="1">
    <location>
        <begin position="105"/>
        <end position="125"/>
    </location>
</feature>
<keyword evidence="3" id="KW-1185">Reference proteome</keyword>
<dbReference type="RefSeq" id="WP_179260392.1">
    <property type="nucleotide sequence ID" value="NZ_CP058601.1"/>
</dbReference>
<evidence type="ECO:0000256" key="1">
    <source>
        <dbReference type="SAM" id="Phobius"/>
    </source>
</evidence>
<dbReference type="EMBL" id="CP058601">
    <property type="protein sequence ID" value="QLG48654.1"/>
    <property type="molecule type" value="Genomic_DNA"/>
</dbReference>
<feature type="transmembrane region" description="Helical" evidence="1">
    <location>
        <begin position="54"/>
        <end position="72"/>
    </location>
</feature>
<proteinExistence type="predicted"/>
<feature type="transmembrane region" description="Helical" evidence="1">
    <location>
        <begin position="244"/>
        <end position="267"/>
    </location>
</feature>
<feature type="transmembrane region" description="Helical" evidence="1">
    <location>
        <begin position="79"/>
        <end position="99"/>
    </location>
</feature>
<sequence>MTDSRGERGLPRSSLLATLATLVLTVVATLVGLFVPGIYRDAPVLIPQLYGQDLLTLTVAVPALAGSLYLAAGGSLRGYVLWLGVTGYLLYTYASYAFMTAFNELYLVYVALLWLSLATFVGGMVRLDATALKRSVGETSIRSFIAFQLLFVVLIAFVWLSEIFPAMMAGTTPASIAEAGLPTSAIYSLDLGVVLPAAVVSAYWLWNRRAWGYAFTAVLLVKIATLGGAVLAMAVFMIRDGQPVPVVQIGLFGTITLGSIILLRRFLFAIGPASRRPPVESVTEPESEV</sequence>
<organism evidence="2 3">
    <name type="scientific">Natrinema halophilum</name>
    <dbReference type="NCBI Taxonomy" id="1699371"/>
    <lineage>
        <taxon>Archaea</taxon>
        <taxon>Methanobacteriati</taxon>
        <taxon>Methanobacteriota</taxon>
        <taxon>Stenosarchaea group</taxon>
        <taxon>Halobacteria</taxon>
        <taxon>Halobacteriales</taxon>
        <taxon>Natrialbaceae</taxon>
        <taxon>Natrinema</taxon>
    </lineage>
</organism>
<dbReference type="KEGG" id="haly:HYG82_07230"/>
<keyword evidence="1" id="KW-0472">Membrane</keyword>